<organism evidence="1 2">
    <name type="scientific">Thalassovita mangrovi</name>
    <dbReference type="NCBI Taxonomy" id="2692236"/>
    <lineage>
        <taxon>Bacteria</taxon>
        <taxon>Pseudomonadati</taxon>
        <taxon>Pseudomonadota</taxon>
        <taxon>Alphaproteobacteria</taxon>
        <taxon>Rhodobacterales</taxon>
        <taxon>Roseobacteraceae</taxon>
        <taxon>Thalassovita</taxon>
    </lineage>
</organism>
<evidence type="ECO:0000313" key="2">
    <source>
        <dbReference type="Proteomes" id="UP000479043"/>
    </source>
</evidence>
<dbReference type="Proteomes" id="UP000479043">
    <property type="component" value="Unassembled WGS sequence"/>
</dbReference>
<comment type="caution">
    <text evidence="1">The sequence shown here is derived from an EMBL/GenBank/DDBJ whole genome shotgun (WGS) entry which is preliminary data.</text>
</comment>
<sequence>MVARARGICATLGPRLVQQGNFTLPLKSLRLSIAVSLGVALAGLQTGQADAQSTDIPAWLQKHVGTGEGKIAPVVLERARALYQRKRGEGAVANPCYLAMDATRPSTSDNGKPGRRFYVICEAQKSFRAVSSGYGNGRKLKRADFSNGRTCAKNFSNAEGSKLTAGGSYVTAETRTSFKGYYRQSGKREPFHRTFLLYDGEGEVDNARERAIGGHPAVFLRWQCRFKNPGSPHADSEGYVPFGKLVNYAAGRSNGCTTWSEGASEDILDLVQGNPTTLYIYPESGDIDAVAKAVKTGRSLPRAGLYWNAACLKEIRAPKFWPKRTLQPIINEWRQSLPKQPPLELPICD</sequence>
<reference evidence="1 2" key="1">
    <citation type="submission" date="2020-01" db="EMBL/GenBank/DDBJ databases">
        <authorList>
            <person name="Chen S."/>
        </authorList>
    </citation>
    <scope>NUCLEOTIDE SEQUENCE [LARGE SCALE GENOMIC DNA]</scope>
    <source>
        <strain evidence="1 2">GS-10</strain>
    </source>
</reference>
<protein>
    <recommendedName>
        <fullName evidence="3">L,D-transpeptidase catalytic domain</fullName>
    </recommendedName>
</protein>
<name>A0A6L8LLP2_9RHOB</name>
<keyword evidence="2" id="KW-1185">Reference proteome</keyword>
<accession>A0A6L8LLP2</accession>
<evidence type="ECO:0000313" key="1">
    <source>
        <dbReference type="EMBL" id="MYM56951.1"/>
    </source>
</evidence>
<dbReference type="EMBL" id="WWEN01000008">
    <property type="protein sequence ID" value="MYM56951.1"/>
    <property type="molecule type" value="Genomic_DNA"/>
</dbReference>
<proteinExistence type="predicted"/>
<evidence type="ECO:0008006" key="3">
    <source>
        <dbReference type="Google" id="ProtNLM"/>
    </source>
</evidence>
<dbReference type="AlphaFoldDB" id="A0A6L8LLP2"/>
<gene>
    <name evidence="1" type="ORF">GR167_16660</name>
</gene>